<accession>A0A6A4SSM7</accession>
<reference evidence="1 2" key="1">
    <citation type="submission" date="2019-06" db="EMBL/GenBank/DDBJ databases">
        <title>Draft genomes of female and male turbot (Scophthalmus maximus).</title>
        <authorList>
            <person name="Xu H."/>
            <person name="Xu X.-W."/>
            <person name="Shao C."/>
            <person name="Chen S."/>
        </authorList>
    </citation>
    <scope>NUCLEOTIDE SEQUENCE [LARGE SCALE GENOMIC DNA]</scope>
    <source>
        <strain evidence="1">Ysfricsl-2016a</strain>
        <tissue evidence="1">Blood</tissue>
    </source>
</reference>
<gene>
    <name evidence="1" type="ORF">F2P81_009867</name>
</gene>
<dbReference type="EMBL" id="VEVO01000009">
    <property type="protein sequence ID" value="KAF0036993.1"/>
    <property type="molecule type" value="Genomic_DNA"/>
</dbReference>
<dbReference type="AlphaFoldDB" id="A0A6A4SSM7"/>
<name>A0A6A4SSM7_SCOMX</name>
<organism evidence="1 2">
    <name type="scientific">Scophthalmus maximus</name>
    <name type="common">Turbot</name>
    <name type="synonym">Psetta maxima</name>
    <dbReference type="NCBI Taxonomy" id="52904"/>
    <lineage>
        <taxon>Eukaryota</taxon>
        <taxon>Metazoa</taxon>
        <taxon>Chordata</taxon>
        <taxon>Craniata</taxon>
        <taxon>Vertebrata</taxon>
        <taxon>Euteleostomi</taxon>
        <taxon>Actinopterygii</taxon>
        <taxon>Neopterygii</taxon>
        <taxon>Teleostei</taxon>
        <taxon>Neoteleostei</taxon>
        <taxon>Acanthomorphata</taxon>
        <taxon>Carangaria</taxon>
        <taxon>Pleuronectiformes</taxon>
        <taxon>Pleuronectoidei</taxon>
        <taxon>Scophthalmidae</taxon>
        <taxon>Scophthalmus</taxon>
    </lineage>
</organism>
<comment type="caution">
    <text evidence="1">The sequence shown here is derived from an EMBL/GenBank/DDBJ whole genome shotgun (WGS) entry which is preliminary data.</text>
</comment>
<dbReference type="Proteomes" id="UP000438429">
    <property type="component" value="Unassembled WGS sequence"/>
</dbReference>
<proteinExistence type="predicted"/>
<protein>
    <submittedName>
        <fullName evidence="1">Uncharacterized protein</fullName>
    </submittedName>
</protein>
<evidence type="ECO:0000313" key="1">
    <source>
        <dbReference type="EMBL" id="KAF0036993.1"/>
    </source>
</evidence>
<sequence>MVEPGSTNVFEILSVVSFTYVGISAAVFPVVDVNQTQSVAAARSEQHPVFWLLWSSWDGLSRAPVTPPSPPPPPPPCRFSSTSSRINGFPACCQLILFMSTSADHLRIKSGSFRILQVIAGLRFPSSNRLRDAMKTWGSMLSPLCQDHGGSVSWPQTSSCSSSPQGLHRPLRCHPPPISGSSVGPNPTYYHAVYDVRVEQYREVPFIGGGCSYGVHTRRSSMALVTGGADSTVPPVRRRGGLVDHRDVILAHQAHKLHNTPQARRKQWE</sequence>
<evidence type="ECO:0000313" key="2">
    <source>
        <dbReference type="Proteomes" id="UP000438429"/>
    </source>
</evidence>